<dbReference type="GO" id="GO:0003755">
    <property type="term" value="F:peptidyl-prolyl cis-trans isomerase activity"/>
    <property type="evidence" value="ECO:0007669"/>
    <property type="project" value="UniProtKB-EC"/>
</dbReference>
<evidence type="ECO:0000313" key="5">
    <source>
        <dbReference type="Proteomes" id="UP000677668"/>
    </source>
</evidence>
<keyword evidence="5" id="KW-1185">Reference proteome</keyword>
<gene>
    <name evidence="4" type="ORF">J8C05_02950</name>
</gene>
<dbReference type="Pfam" id="PF13616">
    <property type="entry name" value="Rotamase_3"/>
    <property type="match status" value="1"/>
</dbReference>
<evidence type="ECO:0000313" key="4">
    <source>
        <dbReference type="EMBL" id="QUV94420.1"/>
    </source>
</evidence>
<evidence type="ECO:0000256" key="1">
    <source>
        <dbReference type="PROSITE-ProRule" id="PRU00278"/>
    </source>
</evidence>
<proteinExistence type="predicted"/>
<dbReference type="EC" id="5.2.1.8" evidence="4"/>
<dbReference type="PROSITE" id="PS51257">
    <property type="entry name" value="PROKAR_LIPOPROTEIN"/>
    <property type="match status" value="1"/>
</dbReference>
<dbReference type="Gene3D" id="3.10.50.40">
    <property type="match status" value="1"/>
</dbReference>
<dbReference type="InterPro" id="IPR046357">
    <property type="entry name" value="PPIase_dom_sf"/>
</dbReference>
<name>A0ABX8B0C2_9BACT</name>
<reference evidence="4 5" key="1">
    <citation type="submission" date="2021-03" db="EMBL/GenBank/DDBJ databases">
        <title>Genomic and phenotypic characterization of Chloracidobacterium isolates provides evidence for multiple species.</title>
        <authorList>
            <person name="Saini M.K."/>
            <person name="Costas A.M.G."/>
            <person name="Tank M."/>
            <person name="Bryant D.A."/>
        </authorList>
    </citation>
    <scope>NUCLEOTIDE SEQUENCE [LARGE SCALE GENOMIC DNA]</scope>
    <source>
        <strain evidence="4 5">N</strain>
    </source>
</reference>
<feature type="domain" description="PpiC" evidence="3">
    <location>
        <begin position="58"/>
        <end position="173"/>
    </location>
</feature>
<organism evidence="4 5">
    <name type="scientific">Chloracidobacterium sp. N</name>
    <dbReference type="NCBI Taxonomy" id="2821540"/>
    <lineage>
        <taxon>Bacteria</taxon>
        <taxon>Pseudomonadati</taxon>
        <taxon>Acidobacteriota</taxon>
        <taxon>Terriglobia</taxon>
        <taxon>Terriglobales</taxon>
        <taxon>Acidobacteriaceae</taxon>
        <taxon>Chloracidobacterium</taxon>
        <taxon>Chloracidobacterium aggregatum</taxon>
    </lineage>
</organism>
<dbReference type="PROSITE" id="PS50198">
    <property type="entry name" value="PPIC_PPIASE_2"/>
    <property type="match status" value="1"/>
</dbReference>
<dbReference type="Proteomes" id="UP000677668">
    <property type="component" value="Chromosome 1"/>
</dbReference>
<dbReference type="RefSeq" id="WP_211422715.1">
    <property type="nucleotide sequence ID" value="NZ_CP072642.1"/>
</dbReference>
<feature type="region of interest" description="Disordered" evidence="2">
    <location>
        <begin position="21"/>
        <end position="51"/>
    </location>
</feature>
<keyword evidence="1 4" id="KW-0413">Isomerase</keyword>
<protein>
    <submittedName>
        <fullName evidence="4">Peptidylprolyl isomerase</fullName>
        <ecNumber evidence="4">5.2.1.8</ecNumber>
    </submittedName>
</protein>
<dbReference type="InterPro" id="IPR000297">
    <property type="entry name" value="PPIase_PpiC"/>
</dbReference>
<dbReference type="SUPFAM" id="SSF54534">
    <property type="entry name" value="FKBP-like"/>
    <property type="match status" value="1"/>
</dbReference>
<evidence type="ECO:0000259" key="3">
    <source>
        <dbReference type="PROSITE" id="PS50198"/>
    </source>
</evidence>
<evidence type="ECO:0000256" key="2">
    <source>
        <dbReference type="SAM" id="MobiDB-lite"/>
    </source>
</evidence>
<dbReference type="EMBL" id="CP072642">
    <property type="protein sequence ID" value="QUV94420.1"/>
    <property type="molecule type" value="Genomic_DNA"/>
</dbReference>
<accession>A0ABX8B0C2</accession>
<sequence>MRSVRLGCLVFGVALGVACGGNPPEPPKTEDKVATPAKPVPKPCDPKDLIPVKPETVPESLEVQHILIAYKGSGAAKNPQIKVTRSKEEARRLWEKVFEEARNCADFNKLVIQYSDDPFKMNDSKYNAFPGFYEITPKGVFDENFKKCAQGLSPGNIDKVESYYGFHIIRRKA</sequence>
<keyword evidence="1" id="KW-0697">Rotamase</keyword>